<sequence length="45" mass="4750">MGYITAFLPARAGLRQPSVLHIGAPNAQADITVTLIPSARMEKTA</sequence>
<evidence type="ECO:0000313" key="2">
    <source>
        <dbReference type="Proteomes" id="UP001208651"/>
    </source>
</evidence>
<gene>
    <name evidence="1" type="ORF">LZT28_00145</name>
</gene>
<dbReference type="EMBL" id="JAJVCY010000001">
    <property type="protein sequence ID" value="MCV3286672.1"/>
    <property type="molecule type" value="Genomic_DNA"/>
</dbReference>
<dbReference type="Proteomes" id="UP001208651">
    <property type="component" value="Unassembled WGS sequence"/>
</dbReference>
<protein>
    <submittedName>
        <fullName evidence="1">Uncharacterized protein</fullName>
    </submittedName>
</protein>
<dbReference type="AlphaFoldDB" id="A0AAW5RIA1"/>
<organism evidence="1 2">
    <name type="scientific">Aeromonas media</name>
    <dbReference type="NCBI Taxonomy" id="651"/>
    <lineage>
        <taxon>Bacteria</taxon>
        <taxon>Pseudomonadati</taxon>
        <taxon>Pseudomonadota</taxon>
        <taxon>Gammaproteobacteria</taxon>
        <taxon>Aeromonadales</taxon>
        <taxon>Aeromonadaceae</taxon>
        <taxon>Aeromonas</taxon>
    </lineage>
</organism>
<evidence type="ECO:0000313" key="1">
    <source>
        <dbReference type="EMBL" id="MCV3286672.1"/>
    </source>
</evidence>
<comment type="caution">
    <text evidence="1">The sequence shown here is derived from an EMBL/GenBank/DDBJ whole genome shotgun (WGS) entry which is preliminary data.</text>
</comment>
<proteinExistence type="predicted"/>
<accession>A0AAW5RIA1</accession>
<reference evidence="1" key="1">
    <citation type="submission" date="2022-01" db="EMBL/GenBank/DDBJ databases">
        <title>Comparison of Fish pathogen Aeromonas spp.</title>
        <authorList>
            <person name="Dubey S."/>
            <person name="Sorum H."/>
            <person name="Munangandu H.M."/>
        </authorList>
    </citation>
    <scope>NUCLEOTIDE SEQUENCE</scope>
    <source>
        <strain evidence="1">SD/21-15</strain>
    </source>
</reference>
<name>A0AAW5RIA1_AERME</name>
<dbReference type="RefSeq" id="WP_005331854.1">
    <property type="nucleotide sequence ID" value="NZ_AP022188.1"/>
</dbReference>